<dbReference type="Proteomes" id="UP000001946">
    <property type="component" value="Chromosome"/>
</dbReference>
<dbReference type="eggNOG" id="COG0675">
    <property type="taxonomic scope" value="Bacteria"/>
</dbReference>
<dbReference type="NCBIfam" id="NF040570">
    <property type="entry name" value="guided_TnpB"/>
    <property type="match status" value="1"/>
</dbReference>
<dbReference type="HOGENOM" id="CLU_032903_16_5_9"/>
<dbReference type="GO" id="GO:0003677">
    <property type="term" value="F:DNA binding"/>
    <property type="evidence" value="ECO:0007669"/>
    <property type="project" value="UniProtKB-KW"/>
</dbReference>
<evidence type="ECO:0000259" key="5">
    <source>
        <dbReference type="Pfam" id="PF01385"/>
    </source>
</evidence>
<evidence type="ECO:0008006" key="9">
    <source>
        <dbReference type="Google" id="ProtNLM"/>
    </source>
</evidence>
<evidence type="ECO:0000313" key="8">
    <source>
        <dbReference type="Proteomes" id="UP000001946"/>
    </source>
</evidence>
<gene>
    <name evidence="7" type="ordered locus">DSY0571</name>
</gene>
<dbReference type="Pfam" id="PF07282">
    <property type="entry name" value="Cas12f1-like_TNB"/>
    <property type="match status" value="1"/>
</dbReference>
<protein>
    <recommendedName>
        <fullName evidence="9">Transposase</fullName>
    </recommendedName>
</protein>
<keyword evidence="4" id="KW-0233">DNA recombination</keyword>
<keyword evidence="8" id="KW-1185">Reference proteome</keyword>
<dbReference type="GO" id="GO:0006310">
    <property type="term" value="P:DNA recombination"/>
    <property type="evidence" value="ECO:0007669"/>
    <property type="project" value="UniProtKB-KW"/>
</dbReference>
<evidence type="ECO:0000256" key="4">
    <source>
        <dbReference type="ARBA" id="ARBA00023172"/>
    </source>
</evidence>
<evidence type="ECO:0000256" key="2">
    <source>
        <dbReference type="ARBA" id="ARBA00022578"/>
    </source>
</evidence>
<dbReference type="RefSeq" id="WP_011459156.1">
    <property type="nucleotide sequence ID" value="NC_007907.1"/>
</dbReference>
<organism evidence="7 8">
    <name type="scientific">Desulfitobacterium hafniense (strain Y51)</name>
    <dbReference type="NCBI Taxonomy" id="138119"/>
    <lineage>
        <taxon>Bacteria</taxon>
        <taxon>Bacillati</taxon>
        <taxon>Bacillota</taxon>
        <taxon>Clostridia</taxon>
        <taxon>Eubacteriales</taxon>
        <taxon>Desulfitobacteriaceae</taxon>
        <taxon>Desulfitobacterium</taxon>
    </lineage>
</organism>
<dbReference type="GO" id="GO:0032196">
    <property type="term" value="P:transposition"/>
    <property type="evidence" value="ECO:0007669"/>
    <property type="project" value="UniProtKB-KW"/>
</dbReference>
<evidence type="ECO:0000259" key="6">
    <source>
        <dbReference type="Pfam" id="PF07282"/>
    </source>
</evidence>
<evidence type="ECO:0000256" key="1">
    <source>
        <dbReference type="ARBA" id="ARBA00008761"/>
    </source>
</evidence>
<evidence type="ECO:0000313" key="7">
    <source>
        <dbReference type="EMBL" id="BAE82360.1"/>
    </source>
</evidence>
<feature type="domain" description="Probable transposase IS891/IS1136/IS1341" evidence="5">
    <location>
        <begin position="176"/>
        <end position="289"/>
    </location>
</feature>
<feature type="domain" description="Cas12f1-like TNB" evidence="6">
    <location>
        <begin position="317"/>
        <end position="379"/>
    </location>
</feature>
<dbReference type="EMBL" id="AP008230">
    <property type="protein sequence ID" value="BAE82360.1"/>
    <property type="molecule type" value="Genomic_DNA"/>
</dbReference>
<reference evidence="7 8" key="1">
    <citation type="journal article" date="2006" name="J. Bacteriol.">
        <title>Complete genome sequence of the dehalorespiring bacterium Desulfitobacterium hafniense Y51 and comparison with Dehalococcoides ethenogenes 195.</title>
        <authorList>
            <person name="Nonaka H."/>
            <person name="Keresztes G."/>
            <person name="Shinoda Y."/>
            <person name="Ikenaga Y."/>
            <person name="Abe M."/>
            <person name="Naito K."/>
            <person name="Inatomi K."/>
            <person name="Furukawa K."/>
            <person name="Inui M."/>
            <person name="Yukawa H."/>
        </authorList>
    </citation>
    <scope>NUCLEOTIDE SEQUENCE [LARGE SCALE GENOMIC DNA]</scope>
    <source>
        <strain evidence="7 8">Y51</strain>
    </source>
</reference>
<sequence>MKEVFLIIRVYKLPFRTSQDNLNRLYACNRISAQIWNQCLDLAKEHGQRTNTWLSRKELHLATKGRYPIHSQSIQAVYEKYLDARENALQARALGYTQIRYPYKEKHHFNTRWKKDGFRIGEKGRIELSLGLWEGKRQKPITVRVAHCPPGQIKEIELVYDRGLKLAMAFEDGISPKANPAQGTAAIDLGEIHTLASVTDQGQGLLITGRKLRSIKRLRNKKLKELQRKMAHCQKGSRQWKKYRRAFHYVLSKSEAQLTDALHKTTREFVRWCLDNAVKDVVIGDVEGIQRHTSPKKKQTQRKRSRRINQNLSQWTFGKTRRYLQYKLAAEGISLKKVDEAYTTQTCPVCGKRRVPSSRTYHCGCGYVQHRDLHGAGNILTQHLYGHYQAIVLKDYKYLRIA</sequence>
<accession>Q250D2</accession>
<dbReference type="AlphaFoldDB" id="Q250D2"/>
<evidence type="ECO:0000256" key="3">
    <source>
        <dbReference type="ARBA" id="ARBA00023125"/>
    </source>
</evidence>
<dbReference type="Pfam" id="PF01385">
    <property type="entry name" value="OrfB_IS605"/>
    <property type="match status" value="1"/>
</dbReference>
<keyword evidence="2" id="KW-0815">Transposition</keyword>
<keyword evidence="3" id="KW-0238">DNA-binding</keyword>
<dbReference type="STRING" id="138119.DSY0571"/>
<comment type="similarity">
    <text evidence="1">In the C-terminal section; belongs to the transposase 35 family.</text>
</comment>
<dbReference type="InterPro" id="IPR010095">
    <property type="entry name" value="Cas12f1-like_TNB"/>
</dbReference>
<name>Q250D2_DESHY</name>
<dbReference type="NCBIfam" id="TIGR01766">
    <property type="entry name" value="IS200/IS605 family accessory protein TnpB-like domain"/>
    <property type="match status" value="1"/>
</dbReference>
<proteinExistence type="inferred from homology"/>
<dbReference type="KEGG" id="dsy:DSY0571"/>
<dbReference type="InterPro" id="IPR001959">
    <property type="entry name" value="Transposase"/>
</dbReference>